<feature type="signal peptide" evidence="1">
    <location>
        <begin position="1"/>
        <end position="21"/>
    </location>
</feature>
<dbReference type="PANTHER" id="PTHR30032:SF4">
    <property type="entry name" value="AMIDASE ENHANCER"/>
    <property type="match status" value="1"/>
</dbReference>
<dbReference type="InterPro" id="IPR051922">
    <property type="entry name" value="Bact_Sporulation_Assoc"/>
</dbReference>
<proteinExistence type="predicted"/>
<dbReference type="EMBL" id="CP103866">
    <property type="protein sequence ID" value="UWE04252.1"/>
    <property type="molecule type" value="Genomic_DNA"/>
</dbReference>
<dbReference type="Proteomes" id="UP001058650">
    <property type="component" value="Chromosome"/>
</dbReference>
<dbReference type="RefSeq" id="WP_259436295.1">
    <property type="nucleotide sequence ID" value="NZ_CP103866.1"/>
</dbReference>
<gene>
    <name evidence="2" type="ORF">NYR52_03580</name>
</gene>
<evidence type="ECO:0000313" key="3">
    <source>
        <dbReference type="Proteomes" id="UP001058650"/>
    </source>
</evidence>
<dbReference type="PROSITE" id="PS51257">
    <property type="entry name" value="PROKAR_LIPOPROTEIN"/>
    <property type="match status" value="1"/>
</dbReference>
<evidence type="ECO:0000256" key="1">
    <source>
        <dbReference type="SAM" id="SignalP"/>
    </source>
</evidence>
<protein>
    <submittedName>
        <fullName evidence="2">Cell wall-binding repeat-containing protein</fullName>
    </submittedName>
</protein>
<name>A0ABY5U3N4_LACSH</name>
<keyword evidence="3" id="KW-1185">Reference proteome</keyword>
<keyword evidence="1" id="KW-0732">Signal</keyword>
<sequence>MKRLTLMSVQLLMGMAVVLTACNNGNHTNNMQGTDHSKMGHGSSGVTEQGVTQNLLTLNTKNVTRVNHDDPVKVAVTTSQTVWPATMDQNRPSTVILGLKGDWNVNLPSVTLIHHPNNGPLLYAEKDRIPADTMKEIQRLKPLGSPANDGVQVILIGDFATNVKQQLVEKGFKVDSIAGNEPAQMANKLDAYYAEASGGKLPEGVIVGSLDAPQYTLPAANWIAHMPESLLYVKKDSIPNPTVDALKKRAGKANIYILGPEQVISKAVEEQLKEYGKVTRISGANPEENAIAFAQYKDQDTGFGWGVTEPGHGFTFHRADHVDAAIPTAAFAHLGKHAPMLILDGEGLSNKLHEYLMRLQPKFKDDPTVGPYNHGYVIGTSKTIPFVTQGMIDQMLEITSEDGGGHGGHH</sequence>
<organism evidence="2 3">
    <name type="scientific">Laceyella sacchari</name>
    <name type="common">Thermoactinomyces thalpophilus</name>
    <dbReference type="NCBI Taxonomy" id="37482"/>
    <lineage>
        <taxon>Bacteria</taxon>
        <taxon>Bacillati</taxon>
        <taxon>Bacillota</taxon>
        <taxon>Bacilli</taxon>
        <taxon>Bacillales</taxon>
        <taxon>Thermoactinomycetaceae</taxon>
        <taxon>Laceyella</taxon>
    </lineage>
</organism>
<evidence type="ECO:0000313" key="2">
    <source>
        <dbReference type="EMBL" id="UWE04252.1"/>
    </source>
</evidence>
<reference evidence="2" key="1">
    <citation type="submission" date="2022-08" db="EMBL/GenBank/DDBJ databases">
        <title>The complete genome sequence of the thermophilic bacterium Laceyella sacchari FBKL4.010 reveals the basis for tetramethylpyrazine biosynthesis in Moutai-flavor Daqu.</title>
        <authorList>
            <person name="Li D."/>
            <person name="Huang W."/>
            <person name="Wang C."/>
            <person name="Qiu S."/>
        </authorList>
    </citation>
    <scope>NUCLEOTIDE SEQUENCE</scope>
    <source>
        <strain evidence="2">FBKL4.014</strain>
    </source>
</reference>
<dbReference type="PANTHER" id="PTHR30032">
    <property type="entry name" value="N-ACETYLMURAMOYL-L-ALANINE AMIDASE-RELATED"/>
    <property type="match status" value="1"/>
</dbReference>
<feature type="chain" id="PRO_5046054274" evidence="1">
    <location>
        <begin position="22"/>
        <end position="410"/>
    </location>
</feature>
<accession>A0ABY5U3N4</accession>